<keyword evidence="1" id="KW-0812">Transmembrane</keyword>
<accession>A0ABZ2KA49</accession>
<gene>
    <name evidence="2" type="ORF">LZC95_49390</name>
</gene>
<dbReference type="Proteomes" id="UP001379533">
    <property type="component" value="Chromosome"/>
</dbReference>
<feature type="transmembrane region" description="Helical" evidence="1">
    <location>
        <begin position="48"/>
        <end position="67"/>
    </location>
</feature>
<organism evidence="2 3">
    <name type="scientific">Pendulispora brunnea</name>
    <dbReference type="NCBI Taxonomy" id="2905690"/>
    <lineage>
        <taxon>Bacteria</taxon>
        <taxon>Pseudomonadati</taxon>
        <taxon>Myxococcota</taxon>
        <taxon>Myxococcia</taxon>
        <taxon>Myxococcales</taxon>
        <taxon>Sorangiineae</taxon>
        <taxon>Pendulisporaceae</taxon>
        <taxon>Pendulispora</taxon>
    </lineage>
</organism>
<feature type="transmembrane region" description="Helical" evidence="1">
    <location>
        <begin position="79"/>
        <end position="97"/>
    </location>
</feature>
<keyword evidence="1" id="KW-0472">Membrane</keyword>
<sequence>MTKRRYEWISEVRIMGAFLRAIAFRAIADAPGGARHATTRHTSQYKPILFVLILLMAIEIPVMHLLLAHVLGSGGWKTVLQRVIAGLSAYGVIWLIGDARLMRESAHVLRPEGLELRLGLRWNGLVPYDAIDRVARAPGVLSPRPGAVDITPVGMDTPNVVVYLRTRIELYGIFNIPRTADEVRLFVDEPNALIAALREVMHAD</sequence>
<proteinExistence type="predicted"/>
<reference evidence="2 3" key="1">
    <citation type="submission" date="2021-12" db="EMBL/GenBank/DDBJ databases">
        <title>Discovery of the Pendulisporaceae a myxobacterial family with distinct sporulation behavior and unique specialized metabolism.</title>
        <authorList>
            <person name="Garcia R."/>
            <person name="Popoff A."/>
            <person name="Bader C.D."/>
            <person name="Loehr J."/>
            <person name="Walesch S."/>
            <person name="Walt C."/>
            <person name="Boldt J."/>
            <person name="Bunk B."/>
            <person name="Haeckl F.J.F.P.J."/>
            <person name="Gunesch A.P."/>
            <person name="Birkelbach J."/>
            <person name="Nuebel U."/>
            <person name="Pietschmann T."/>
            <person name="Bach T."/>
            <person name="Mueller R."/>
        </authorList>
    </citation>
    <scope>NUCLEOTIDE SEQUENCE [LARGE SCALE GENOMIC DNA]</scope>
    <source>
        <strain evidence="2 3">MSr12523</strain>
    </source>
</reference>
<keyword evidence="3" id="KW-1185">Reference proteome</keyword>
<evidence type="ECO:0000256" key="1">
    <source>
        <dbReference type="SAM" id="Phobius"/>
    </source>
</evidence>
<keyword evidence="1" id="KW-1133">Transmembrane helix</keyword>
<evidence type="ECO:0008006" key="4">
    <source>
        <dbReference type="Google" id="ProtNLM"/>
    </source>
</evidence>
<name>A0ABZ2KA49_9BACT</name>
<dbReference type="EMBL" id="CP089982">
    <property type="protein sequence ID" value="WXA94450.1"/>
    <property type="molecule type" value="Genomic_DNA"/>
</dbReference>
<dbReference type="RefSeq" id="WP_394845056.1">
    <property type="nucleotide sequence ID" value="NZ_CP089982.1"/>
</dbReference>
<evidence type="ECO:0000313" key="3">
    <source>
        <dbReference type="Proteomes" id="UP001379533"/>
    </source>
</evidence>
<evidence type="ECO:0000313" key="2">
    <source>
        <dbReference type="EMBL" id="WXA94450.1"/>
    </source>
</evidence>
<protein>
    <recommendedName>
        <fullName evidence="4">PH domain-containing protein</fullName>
    </recommendedName>
</protein>